<dbReference type="InterPro" id="IPR006011">
    <property type="entry name" value="Syntaxin_N"/>
</dbReference>
<evidence type="ECO:0000256" key="2">
    <source>
        <dbReference type="SAM" id="Coils"/>
    </source>
</evidence>
<name>A0ABD1UU15_9LAMI</name>
<accession>A0ABD1UU15</accession>
<dbReference type="EMBL" id="JBFOLJ010000006">
    <property type="protein sequence ID" value="KAL2528539.1"/>
    <property type="molecule type" value="Genomic_DNA"/>
</dbReference>
<sequence length="127" mass="14473">MKDLEADPDIKMGTTQLDNNLTAFLEEAENVKQEMNSIREILKHLQEANEESKEHHKPEALKFLRNHINSDIISVLKKARTIRAQLEDMDTANAQNMSIVEHCQLQIGHSSGSDPVCSHEWTLKEAQ</sequence>
<dbReference type="SUPFAM" id="SSF47661">
    <property type="entry name" value="t-snare proteins"/>
    <property type="match status" value="1"/>
</dbReference>
<dbReference type="Pfam" id="PF00804">
    <property type="entry name" value="Syntaxin"/>
    <property type="match status" value="1"/>
</dbReference>
<evidence type="ECO:0000313" key="5">
    <source>
        <dbReference type="Proteomes" id="UP001604277"/>
    </source>
</evidence>
<reference evidence="5" key="1">
    <citation type="submission" date="2024-07" db="EMBL/GenBank/DDBJ databases">
        <title>Two chromosome-level genome assemblies of Korean endemic species Abeliophyllum distichum and Forsythia ovata (Oleaceae).</title>
        <authorList>
            <person name="Jang H."/>
        </authorList>
    </citation>
    <scope>NUCLEOTIDE SEQUENCE [LARGE SCALE GENOMIC DNA]</scope>
</reference>
<keyword evidence="1" id="KW-0813">Transport</keyword>
<dbReference type="GO" id="GO:0015031">
    <property type="term" value="P:protein transport"/>
    <property type="evidence" value="ECO:0007669"/>
    <property type="project" value="UniProtKB-KW"/>
</dbReference>
<dbReference type="Gene3D" id="1.20.58.70">
    <property type="match status" value="1"/>
</dbReference>
<comment type="caution">
    <text evidence="4">The sequence shown here is derived from an EMBL/GenBank/DDBJ whole genome shotgun (WGS) entry which is preliminary data.</text>
</comment>
<organism evidence="4 5">
    <name type="scientific">Forsythia ovata</name>
    <dbReference type="NCBI Taxonomy" id="205694"/>
    <lineage>
        <taxon>Eukaryota</taxon>
        <taxon>Viridiplantae</taxon>
        <taxon>Streptophyta</taxon>
        <taxon>Embryophyta</taxon>
        <taxon>Tracheophyta</taxon>
        <taxon>Spermatophyta</taxon>
        <taxon>Magnoliopsida</taxon>
        <taxon>eudicotyledons</taxon>
        <taxon>Gunneridae</taxon>
        <taxon>Pentapetalae</taxon>
        <taxon>asterids</taxon>
        <taxon>lamiids</taxon>
        <taxon>Lamiales</taxon>
        <taxon>Oleaceae</taxon>
        <taxon>Forsythieae</taxon>
        <taxon>Forsythia</taxon>
    </lineage>
</organism>
<keyword evidence="5" id="KW-1185">Reference proteome</keyword>
<dbReference type="InterPro" id="IPR010989">
    <property type="entry name" value="SNARE"/>
</dbReference>
<keyword evidence="1" id="KW-0653">Protein transport</keyword>
<evidence type="ECO:0000256" key="1">
    <source>
        <dbReference type="ARBA" id="ARBA00022927"/>
    </source>
</evidence>
<evidence type="ECO:0000313" key="4">
    <source>
        <dbReference type="EMBL" id="KAL2528539.1"/>
    </source>
</evidence>
<evidence type="ECO:0000259" key="3">
    <source>
        <dbReference type="Pfam" id="PF00804"/>
    </source>
</evidence>
<dbReference type="AlphaFoldDB" id="A0ABD1UU15"/>
<feature type="coiled-coil region" evidence="2">
    <location>
        <begin position="21"/>
        <end position="55"/>
    </location>
</feature>
<feature type="domain" description="Syntaxin N-terminal" evidence="3">
    <location>
        <begin position="18"/>
        <end position="98"/>
    </location>
</feature>
<keyword evidence="2" id="KW-0175">Coiled coil</keyword>
<dbReference type="Proteomes" id="UP001604277">
    <property type="component" value="Unassembled WGS sequence"/>
</dbReference>
<protein>
    <submittedName>
        <fullName evidence="4">Syntaxin</fullName>
    </submittedName>
</protein>
<gene>
    <name evidence="4" type="ORF">Fot_21140</name>
</gene>
<proteinExistence type="predicted"/>